<dbReference type="EMBL" id="AJSW01000004">
    <property type="protein sequence ID" value="EIJ73530.1"/>
    <property type="molecule type" value="Genomic_DNA"/>
</dbReference>
<sequence length="54" mass="5746">MLSQLPYALLVAAASVIGYLVVGFTESGLLGFITAGITMLVLIMLFKAKNVEKE</sequence>
<reference evidence="2 3" key="1">
    <citation type="submission" date="2012-02" db="EMBL/GenBank/DDBJ databases">
        <authorList>
            <person name="Harkins D.M."/>
            <person name="Madupu R."/>
            <person name="Durkin A.S."/>
            <person name="Torralba M."/>
            <person name="Methe B."/>
            <person name="Sutton G.G."/>
            <person name="Nelson K.E."/>
        </authorList>
    </citation>
    <scope>NUCLEOTIDE SEQUENCE [LARGE SCALE GENOMIC DNA]</scope>
    <source>
        <strain evidence="2 3">HK385</strain>
    </source>
</reference>
<feature type="transmembrane region" description="Helical" evidence="1">
    <location>
        <begin position="28"/>
        <end position="46"/>
    </location>
</feature>
<keyword evidence="3" id="KW-1185">Reference proteome</keyword>
<keyword evidence="1" id="KW-0472">Membrane</keyword>
<evidence type="ECO:0000256" key="1">
    <source>
        <dbReference type="SAM" id="Phobius"/>
    </source>
</evidence>
<protein>
    <submittedName>
        <fullName evidence="2">Uncharacterized protein</fullName>
    </submittedName>
</protein>
<dbReference type="Proteomes" id="UP000003016">
    <property type="component" value="Unassembled WGS sequence"/>
</dbReference>
<keyword evidence="1" id="KW-1133">Transmembrane helix</keyword>
<comment type="caution">
    <text evidence="2">The sequence shown here is derived from an EMBL/GenBank/DDBJ whole genome shotgun (WGS) entry which is preliminary data.</text>
</comment>
<name>A0ABP2P5E1_HAEPH</name>
<evidence type="ECO:0000313" key="3">
    <source>
        <dbReference type="Proteomes" id="UP000003016"/>
    </source>
</evidence>
<gene>
    <name evidence="2" type="ORF">HMPREF1050_0840</name>
</gene>
<feature type="transmembrane region" description="Helical" evidence="1">
    <location>
        <begin position="5"/>
        <end position="22"/>
    </location>
</feature>
<proteinExistence type="predicted"/>
<accession>A0ABP2P5E1</accession>
<keyword evidence="1" id="KW-0812">Transmembrane</keyword>
<evidence type="ECO:0000313" key="2">
    <source>
        <dbReference type="EMBL" id="EIJ73530.1"/>
    </source>
</evidence>
<organism evidence="2 3">
    <name type="scientific">Haemophilus parahaemolyticus HK385</name>
    <dbReference type="NCBI Taxonomy" id="1095744"/>
    <lineage>
        <taxon>Bacteria</taxon>
        <taxon>Pseudomonadati</taxon>
        <taxon>Pseudomonadota</taxon>
        <taxon>Gammaproteobacteria</taxon>
        <taxon>Pasteurellales</taxon>
        <taxon>Pasteurellaceae</taxon>
        <taxon>Haemophilus</taxon>
    </lineage>
</organism>